<feature type="coiled-coil region" evidence="4">
    <location>
        <begin position="273"/>
        <end position="327"/>
    </location>
</feature>
<proteinExistence type="inferred from homology"/>
<dbReference type="SUPFAM" id="SSF58104">
    <property type="entry name" value="Methyl-accepting chemotaxis protein (MCP) signaling domain"/>
    <property type="match status" value="1"/>
</dbReference>
<feature type="domain" description="Methyl-accepting transducer" evidence="5">
    <location>
        <begin position="27"/>
        <end position="284"/>
    </location>
</feature>
<dbReference type="PRINTS" id="PR00260">
    <property type="entry name" value="CHEMTRNSDUCR"/>
</dbReference>
<evidence type="ECO:0000313" key="7">
    <source>
        <dbReference type="Proteomes" id="UP000322077"/>
    </source>
</evidence>
<dbReference type="PANTHER" id="PTHR32089:SF112">
    <property type="entry name" value="LYSOZYME-LIKE PROTEIN-RELATED"/>
    <property type="match status" value="1"/>
</dbReference>
<dbReference type="SMART" id="SM00283">
    <property type="entry name" value="MA"/>
    <property type="match status" value="1"/>
</dbReference>
<dbReference type="InterPro" id="IPR004089">
    <property type="entry name" value="MCPsignal_dom"/>
</dbReference>
<feature type="coiled-coil region" evidence="4">
    <location>
        <begin position="112"/>
        <end position="142"/>
    </location>
</feature>
<keyword evidence="7" id="KW-1185">Reference proteome</keyword>
<gene>
    <name evidence="6" type="ORF">FYJ91_07490</name>
</gene>
<dbReference type="InterPro" id="IPR004090">
    <property type="entry name" value="Chemotax_Me-accpt_rcpt"/>
</dbReference>
<dbReference type="GO" id="GO:0016020">
    <property type="term" value="C:membrane"/>
    <property type="evidence" value="ECO:0007669"/>
    <property type="project" value="InterPro"/>
</dbReference>
<dbReference type="AlphaFoldDB" id="A0A5D9C6W9"/>
<dbReference type="GO" id="GO:0004888">
    <property type="term" value="F:transmembrane signaling receptor activity"/>
    <property type="evidence" value="ECO:0007669"/>
    <property type="project" value="InterPro"/>
</dbReference>
<evidence type="ECO:0000256" key="4">
    <source>
        <dbReference type="SAM" id="Coils"/>
    </source>
</evidence>
<keyword evidence="4" id="KW-0175">Coiled coil</keyword>
<feature type="coiled-coil region" evidence="4">
    <location>
        <begin position="59"/>
        <end position="86"/>
    </location>
</feature>
<comment type="caution">
    <text evidence="6">The sequence shown here is derived from an EMBL/GenBank/DDBJ whole genome shotgun (WGS) entry which is preliminary data.</text>
</comment>
<keyword evidence="1 3" id="KW-0807">Transducer</keyword>
<dbReference type="GO" id="GO:0007165">
    <property type="term" value="P:signal transduction"/>
    <property type="evidence" value="ECO:0007669"/>
    <property type="project" value="UniProtKB-KW"/>
</dbReference>
<evidence type="ECO:0000259" key="5">
    <source>
        <dbReference type="PROSITE" id="PS50111"/>
    </source>
</evidence>
<sequence>MKHTPIATTAPVTSDELQTAIERIAAGCGRFAIECSDVGGKIVHVGEEITEQTDLIGKLQKAATSLHKEQQQVAEASAEAHEYAGQARSHLLGSKPVVEEAIETFGGLTDLVVRLGDRMDMLEEALREVQKVAQTIDTIGRQTSLLALNATLEAARAGDAGRGFAVVAGEVKKLAGDTRAATDKIAQTIDRLSREAKGIGAEIDAGVASGGEARQRTAALSDMLGETLSFVDELDARTDNIASGSLAIRQNVHDLETGLTGLSEAAQANSGALRAASDRLESLERMSNGLLNLVSQTGVRTADTPFVDQARRTLRAIERVIEDALDAGELDESTLFDSHYVPVEGSNPKQYLNRFVPFADARIRPIIDRAVDADSRVLATALVDMSGYLPTHISAKSLPQGPDPLWNAEHCRNRRSFMDDQTAANLRSDAPFTLETYRQPLGGGRYRPVKSIAIPFRVRGRRWGNLEFAYLD</sequence>
<protein>
    <submittedName>
        <fullName evidence="6">Methyl-accepting chemotaxis protein</fullName>
    </submittedName>
</protein>
<evidence type="ECO:0000313" key="6">
    <source>
        <dbReference type="EMBL" id="TZG27429.1"/>
    </source>
</evidence>
<dbReference type="GO" id="GO:0006935">
    <property type="term" value="P:chemotaxis"/>
    <property type="evidence" value="ECO:0007669"/>
    <property type="project" value="InterPro"/>
</dbReference>
<dbReference type="EMBL" id="VTOU01000002">
    <property type="protein sequence ID" value="TZG27429.1"/>
    <property type="molecule type" value="Genomic_DNA"/>
</dbReference>
<dbReference type="Pfam" id="PF00015">
    <property type="entry name" value="MCPsignal"/>
    <property type="match status" value="1"/>
</dbReference>
<evidence type="ECO:0000256" key="2">
    <source>
        <dbReference type="ARBA" id="ARBA00029447"/>
    </source>
</evidence>
<reference evidence="6 7" key="1">
    <citation type="submission" date="2019-08" db="EMBL/GenBank/DDBJ databases">
        <authorList>
            <person name="Wang G."/>
            <person name="Xu Z."/>
        </authorList>
    </citation>
    <scope>NUCLEOTIDE SEQUENCE [LARGE SCALE GENOMIC DNA]</scope>
    <source>
        <strain evidence="6 7">ZX</strain>
    </source>
</reference>
<evidence type="ECO:0000256" key="3">
    <source>
        <dbReference type="PROSITE-ProRule" id="PRU00284"/>
    </source>
</evidence>
<dbReference type="Gene3D" id="1.10.287.950">
    <property type="entry name" value="Methyl-accepting chemotaxis protein"/>
    <property type="match status" value="1"/>
</dbReference>
<comment type="similarity">
    <text evidence="2">Belongs to the methyl-accepting chemotaxis (MCP) protein family.</text>
</comment>
<evidence type="ECO:0000256" key="1">
    <source>
        <dbReference type="ARBA" id="ARBA00023224"/>
    </source>
</evidence>
<dbReference type="Proteomes" id="UP000322077">
    <property type="component" value="Unassembled WGS sequence"/>
</dbReference>
<dbReference type="RefSeq" id="WP_149521641.1">
    <property type="nucleotide sequence ID" value="NZ_VTOU01000002.1"/>
</dbReference>
<organism evidence="6 7">
    <name type="scientific">Sphingomonas montanisoli</name>
    <dbReference type="NCBI Taxonomy" id="2606412"/>
    <lineage>
        <taxon>Bacteria</taxon>
        <taxon>Pseudomonadati</taxon>
        <taxon>Pseudomonadota</taxon>
        <taxon>Alphaproteobacteria</taxon>
        <taxon>Sphingomonadales</taxon>
        <taxon>Sphingomonadaceae</taxon>
        <taxon>Sphingomonas</taxon>
    </lineage>
</organism>
<dbReference type="PROSITE" id="PS50111">
    <property type="entry name" value="CHEMOTAXIS_TRANSDUC_2"/>
    <property type="match status" value="1"/>
</dbReference>
<accession>A0A5D9C6W9</accession>
<dbReference type="PANTHER" id="PTHR32089">
    <property type="entry name" value="METHYL-ACCEPTING CHEMOTAXIS PROTEIN MCPB"/>
    <property type="match status" value="1"/>
</dbReference>
<name>A0A5D9C6W9_9SPHN</name>